<dbReference type="PANTHER" id="PTHR30465:SF0">
    <property type="entry name" value="OLIGOPEPTIDE TRANSPORT SYSTEM PERMEASE PROTEIN APPB"/>
    <property type="match status" value="1"/>
</dbReference>
<accession>A0A1V0N1P4</accession>
<name>A0A1V0N1P4_9ARCH</name>
<keyword evidence="3" id="KW-1003">Cell membrane</keyword>
<feature type="transmembrane region" description="Helical" evidence="4">
    <location>
        <begin position="208"/>
        <end position="226"/>
    </location>
</feature>
<feature type="transmembrane region" description="Helical" evidence="4">
    <location>
        <begin position="271"/>
        <end position="289"/>
    </location>
</feature>
<keyword evidence="4" id="KW-0812">Transmembrane</keyword>
<reference evidence="5 6" key="1">
    <citation type="submission" date="2011-10" db="EMBL/GenBank/DDBJ databases">
        <title>Metabolic and evolutionary patterns in the extreme acidophile Ferroplasma acidiphilum.</title>
        <authorList>
            <person name="Golyshina O.V."/>
            <person name="Kozyavkin S.A."/>
            <person name="Tatusov R.L."/>
            <person name="Slesarev A.I."/>
            <person name="Golyshin P.N."/>
        </authorList>
    </citation>
    <scope>NUCLEOTIDE SEQUENCE [LARGE SCALE GENOMIC DNA]</scope>
    <source>
        <strain evidence="6">Y</strain>
    </source>
</reference>
<feature type="transmembrane region" description="Helical" evidence="4">
    <location>
        <begin position="309"/>
        <end position="330"/>
    </location>
</feature>
<feature type="transmembrane region" description="Helical" evidence="4">
    <location>
        <begin position="134"/>
        <end position="154"/>
    </location>
</feature>
<organism evidence="5 6">
    <name type="scientific">Ferroplasma acidiphilum</name>
    <dbReference type="NCBI Taxonomy" id="74969"/>
    <lineage>
        <taxon>Archaea</taxon>
        <taxon>Methanobacteriati</taxon>
        <taxon>Thermoplasmatota</taxon>
        <taxon>Thermoplasmata</taxon>
        <taxon>Thermoplasmatales</taxon>
        <taxon>Ferroplasmaceae</taxon>
        <taxon>Ferroplasma</taxon>
    </lineage>
</organism>
<evidence type="ECO:0000256" key="2">
    <source>
        <dbReference type="ARBA" id="ARBA00022448"/>
    </source>
</evidence>
<dbReference type="GO" id="GO:0005886">
    <property type="term" value="C:plasma membrane"/>
    <property type="evidence" value="ECO:0007669"/>
    <property type="project" value="UniProtKB-SubCell"/>
</dbReference>
<protein>
    <submittedName>
        <fullName evidence="5">Oligopeptide ABC transporter Dpp2, permease protein</fullName>
    </submittedName>
</protein>
<comment type="subcellular location">
    <subcellularLocation>
        <location evidence="1">Cell membrane</location>
        <topology evidence="1">Multi-pass membrane protein</topology>
    </subcellularLocation>
</comment>
<sequence length="338" mass="38423">MENQKPVNILAKYFFIFIGFTILLFIIYKFVPVIILKKDYPGTSINALGLHENDFFQYFYFLYALITGKMGNVNTLIYSGTVKSAVSIILPETIFFLVITFLISYALAYLIGFYSGTAFRTVRRLSMSIFPLLFLYMVSGLTLVTVFAGIMGWFPSGSILSIHSIIGHSWISYSGQGLFITSPTNIIILDSLIHHSPVVLFDYLKHMVMPFIALLVPTTIYLSVYISHEASIVYNSSFMRAGTTRDAFRDNYILYVKRGIRSRLLEELKPVFLIFIGGLVLISFVFSYMNLGEFAVYSFMNYNFGFMGGLYSVFMLAIIVIIFDAIIDLLNREVKHAD</sequence>
<dbReference type="KEGG" id="fai:FAD_0094"/>
<keyword evidence="4" id="KW-1133">Transmembrane helix</keyword>
<dbReference type="OrthoDB" id="44105at2157"/>
<dbReference type="AlphaFoldDB" id="A0A1V0N1P4"/>
<dbReference type="EMBL" id="CP015363">
    <property type="protein sequence ID" value="ARD84027.1"/>
    <property type="molecule type" value="Genomic_DNA"/>
</dbReference>
<evidence type="ECO:0000256" key="4">
    <source>
        <dbReference type="SAM" id="Phobius"/>
    </source>
</evidence>
<feature type="transmembrane region" description="Helical" evidence="4">
    <location>
        <begin position="12"/>
        <end position="35"/>
    </location>
</feature>
<dbReference type="GeneID" id="31675606"/>
<dbReference type="STRING" id="74969.FAD_0094"/>
<dbReference type="RefSeq" id="WP_081141318.1">
    <property type="nucleotide sequence ID" value="NZ_CP015363.1"/>
</dbReference>
<keyword evidence="4" id="KW-0472">Membrane</keyword>
<gene>
    <name evidence="5" type="ORF">FAD_0094</name>
</gene>
<evidence type="ECO:0000313" key="5">
    <source>
        <dbReference type="EMBL" id="ARD84027.1"/>
    </source>
</evidence>
<dbReference type="Proteomes" id="UP000192050">
    <property type="component" value="Chromosome"/>
</dbReference>
<evidence type="ECO:0000256" key="1">
    <source>
        <dbReference type="ARBA" id="ARBA00004651"/>
    </source>
</evidence>
<evidence type="ECO:0000256" key="3">
    <source>
        <dbReference type="ARBA" id="ARBA00022475"/>
    </source>
</evidence>
<feature type="transmembrane region" description="Helical" evidence="4">
    <location>
        <begin position="94"/>
        <end position="114"/>
    </location>
</feature>
<keyword evidence="6" id="KW-1185">Reference proteome</keyword>
<evidence type="ECO:0000313" key="6">
    <source>
        <dbReference type="Proteomes" id="UP000192050"/>
    </source>
</evidence>
<keyword evidence="2" id="KW-0813">Transport</keyword>
<dbReference type="PANTHER" id="PTHR30465">
    <property type="entry name" value="INNER MEMBRANE ABC TRANSPORTER"/>
    <property type="match status" value="1"/>
</dbReference>
<proteinExistence type="predicted"/>